<evidence type="ECO:0000313" key="3">
    <source>
        <dbReference type="Proteomes" id="UP000252182"/>
    </source>
</evidence>
<keyword evidence="1" id="KW-0472">Membrane</keyword>
<feature type="transmembrane region" description="Helical" evidence="1">
    <location>
        <begin position="44"/>
        <end position="62"/>
    </location>
</feature>
<gene>
    <name evidence="2" type="primary">ydcO_1</name>
    <name evidence="2" type="ORF">DTO96_102132</name>
</gene>
<feature type="transmembrane region" description="Helical" evidence="1">
    <location>
        <begin position="167"/>
        <end position="188"/>
    </location>
</feature>
<dbReference type="InterPro" id="IPR004711">
    <property type="entry name" value="Benzoate_Transporter"/>
</dbReference>
<dbReference type="Pfam" id="PF03594">
    <property type="entry name" value="BenE"/>
    <property type="match status" value="1"/>
</dbReference>
<reference evidence="3" key="1">
    <citation type="submission" date="2018-07" db="EMBL/GenBank/DDBJ databases">
        <authorList>
            <person name="Kim H."/>
        </authorList>
    </citation>
    <scope>NUCLEOTIDE SEQUENCE [LARGE SCALE GENOMIC DNA]</scope>
    <source>
        <strain evidence="3">F02</strain>
    </source>
</reference>
<evidence type="ECO:0000256" key="1">
    <source>
        <dbReference type="SAM" id="Phobius"/>
    </source>
</evidence>
<feature type="transmembrane region" description="Helical" evidence="1">
    <location>
        <begin position="359"/>
        <end position="381"/>
    </location>
</feature>
<feature type="transmembrane region" description="Helical" evidence="1">
    <location>
        <begin position="93"/>
        <end position="112"/>
    </location>
</feature>
<dbReference type="GO" id="GO:0042925">
    <property type="term" value="F:benzoate transmembrane transporter activity"/>
    <property type="evidence" value="ECO:0007669"/>
    <property type="project" value="InterPro"/>
</dbReference>
<evidence type="ECO:0000313" key="2">
    <source>
        <dbReference type="EMBL" id="AXF86378.1"/>
    </source>
</evidence>
<organism evidence="2 3">
    <name type="scientific">Ephemeroptericola cinctiostellae</name>
    <dbReference type="NCBI Taxonomy" id="2268024"/>
    <lineage>
        <taxon>Bacteria</taxon>
        <taxon>Pseudomonadati</taxon>
        <taxon>Pseudomonadota</taxon>
        <taxon>Betaproteobacteria</taxon>
        <taxon>Burkholderiales</taxon>
        <taxon>Burkholderiaceae</taxon>
        <taxon>Ephemeroptericola</taxon>
    </lineage>
</organism>
<dbReference type="PANTHER" id="PTHR30199">
    <property type="entry name" value="MFS FAMILY TRANSPORTER, PREDICTED SUBSTRATE BENZOATE"/>
    <property type="match status" value="1"/>
</dbReference>
<dbReference type="GO" id="GO:0005886">
    <property type="term" value="C:plasma membrane"/>
    <property type="evidence" value="ECO:0007669"/>
    <property type="project" value="TreeGrafter"/>
</dbReference>
<protein>
    <submittedName>
        <fullName evidence="2">Inner membrane protein YdcO</fullName>
    </submittedName>
</protein>
<feature type="transmembrane region" description="Helical" evidence="1">
    <location>
        <begin position="142"/>
        <end position="160"/>
    </location>
</feature>
<keyword evidence="3" id="KW-1185">Reference proteome</keyword>
<feature type="transmembrane region" description="Helical" evidence="1">
    <location>
        <begin position="7"/>
        <end position="32"/>
    </location>
</feature>
<keyword evidence="1" id="KW-1133">Transmembrane helix</keyword>
<keyword evidence="1" id="KW-0812">Transmembrane</keyword>
<dbReference type="EMBL" id="CP031124">
    <property type="protein sequence ID" value="AXF86378.1"/>
    <property type="molecule type" value="Genomic_DNA"/>
</dbReference>
<accession>A0A345DDE0</accession>
<feature type="transmembrane region" description="Helical" evidence="1">
    <location>
        <begin position="208"/>
        <end position="233"/>
    </location>
</feature>
<dbReference type="AlphaFoldDB" id="A0A345DDE0"/>
<dbReference type="NCBIfam" id="TIGR00843">
    <property type="entry name" value="benE"/>
    <property type="match status" value="1"/>
</dbReference>
<proteinExistence type="predicted"/>
<dbReference type="Proteomes" id="UP000252182">
    <property type="component" value="Chromosome"/>
</dbReference>
<dbReference type="OrthoDB" id="9792424at2"/>
<dbReference type="PANTHER" id="PTHR30199:SF0">
    <property type="entry name" value="INNER MEMBRANE PROTEIN YDCO"/>
    <property type="match status" value="1"/>
</dbReference>
<dbReference type="RefSeq" id="WP_114563460.1">
    <property type="nucleotide sequence ID" value="NZ_CP031124.1"/>
</dbReference>
<dbReference type="KEGG" id="hyf:DTO96_102132"/>
<name>A0A345DDE0_9BURK</name>
<sequence>MFKDFSISAVIAGLIAVAISFAGPSLIIFQAADLAHLDFAHTSSWIWAVSIGSGISGLLLSLKFKAPVITAWSTPGAALLLGSLPAFSFSDAIGAYLFAAVLIIFLAWSGLFDSLMKKIPKQIAAAMLAGILFHFASDVFSAMPKQAMLAVPMFAGFIILRKFQPRYAILGTLLVGILIAIGQGLFHFENIEFSLAQPLWTTPTFSLSAIFTIGLPLALVTMSGQFVPGIAVMRNAGYNTPSKPMVLLTTIFSAILAPFGSHGINLAAITAAICTGRESHEDPSKRYVAGIVCGLAYIVIGLFGGTLVLAFTALPKVLVSTIAGLALVGALMNSLAGAMQDDSERESALITFLVTASGMVLWGLGSPFWGLVFGLLTRAVLQFSGIKVFNRVASEMK</sequence>
<feature type="transmembrane region" description="Helical" evidence="1">
    <location>
        <begin position="69"/>
        <end position="87"/>
    </location>
</feature>
<feature type="transmembrane region" description="Helical" evidence="1">
    <location>
        <begin position="119"/>
        <end position="136"/>
    </location>
</feature>
<feature type="transmembrane region" description="Helical" evidence="1">
    <location>
        <begin position="287"/>
        <end position="310"/>
    </location>
</feature>
<feature type="transmembrane region" description="Helical" evidence="1">
    <location>
        <begin position="317"/>
        <end position="339"/>
    </location>
</feature>
<feature type="transmembrane region" description="Helical" evidence="1">
    <location>
        <begin position="245"/>
        <end position="267"/>
    </location>
</feature>